<dbReference type="AlphaFoldDB" id="A0A8B6X454"/>
<dbReference type="GO" id="GO:0043683">
    <property type="term" value="P:type IV pilus assembly"/>
    <property type="evidence" value="ECO:0007669"/>
    <property type="project" value="InterPro"/>
</dbReference>
<accession>A0A8B6X454</accession>
<proteinExistence type="predicted"/>
<sequence>MSRRAGRRPHGRSLVELLITLTIGLVISIFLTGIYITGQDNARRIDSTQQIDDGARFVQQLLARQLREAGYSPVVGTGRARMYAWGDLNLNAPLYGCTGSFSSAISVAGGLAQPGCTVDAGTSSEMIEVRALTVAANAATGEGQTCVGTDAPALGRQPLPAQPIVVNRFYLATGSSGQSELFCRSNGSNDSQSLASGVEQLVFWYGSNATGDGRQSISRWDRASTVPDWNTVSSVRFCFVMASPGNGSLSAASGDAAASYQDCLGVTRTSAADGRLRRAYWTTVTLRNVVNGSTTPLL</sequence>
<keyword evidence="1" id="KW-0812">Transmembrane</keyword>
<keyword evidence="1" id="KW-0472">Membrane</keyword>
<protein>
    <submittedName>
        <fullName evidence="3">PilW family protein</fullName>
    </submittedName>
</protein>
<reference evidence="3" key="2">
    <citation type="submission" date="2025-08" db="UniProtKB">
        <authorList>
            <consortium name="RefSeq"/>
        </authorList>
    </citation>
    <scope>IDENTIFICATION</scope>
</reference>
<evidence type="ECO:0000313" key="3">
    <source>
        <dbReference type="RefSeq" id="WP_028311359.1"/>
    </source>
</evidence>
<keyword evidence="2" id="KW-1185">Reference proteome</keyword>
<evidence type="ECO:0000256" key="1">
    <source>
        <dbReference type="SAM" id="Phobius"/>
    </source>
</evidence>
<name>A0A8B6X454_9BURK</name>
<feature type="transmembrane region" description="Helical" evidence="1">
    <location>
        <begin position="12"/>
        <end position="36"/>
    </location>
</feature>
<dbReference type="InterPro" id="IPR032092">
    <property type="entry name" value="PilW"/>
</dbReference>
<evidence type="ECO:0000313" key="2">
    <source>
        <dbReference type="Proteomes" id="UP000675920"/>
    </source>
</evidence>
<organism evidence="2 3">
    <name type="scientific">Derxia gummosa DSM 723</name>
    <dbReference type="NCBI Taxonomy" id="1121388"/>
    <lineage>
        <taxon>Bacteria</taxon>
        <taxon>Pseudomonadati</taxon>
        <taxon>Pseudomonadota</taxon>
        <taxon>Betaproteobacteria</taxon>
        <taxon>Burkholderiales</taxon>
        <taxon>Alcaligenaceae</taxon>
        <taxon>Derxia</taxon>
    </lineage>
</organism>
<keyword evidence="1" id="KW-1133">Transmembrane helix</keyword>
<dbReference type="Pfam" id="PF16074">
    <property type="entry name" value="PilW"/>
    <property type="match status" value="1"/>
</dbReference>
<reference evidence="3" key="1">
    <citation type="journal article" date="2005" name="Mol. Microbiol.">
        <title>Type IV pilus biogenesis in Neisseria meningitidis: PilW is involved in a step occurring after pilus assembly, essential for fibre stability and function.</title>
        <authorList>
            <person name="Carbonnelle E."/>
            <person name="Helaine S."/>
            <person name="Prouvensier L."/>
            <person name="Nassif X."/>
            <person name="Pelicic V."/>
        </authorList>
    </citation>
    <scope>NUCLEOTIDE SEQUENCE</scope>
</reference>
<dbReference type="RefSeq" id="WP_028311359.1">
    <property type="nucleotide sequence ID" value="NZ_AXWS01000008.1"/>
</dbReference>
<dbReference type="Proteomes" id="UP000675920">
    <property type="component" value="Unplaced"/>
</dbReference>